<keyword evidence="9" id="KW-1185">Reference proteome</keyword>
<dbReference type="InterPro" id="IPR005229">
    <property type="entry name" value="YicC/YloC-like"/>
</dbReference>
<organism evidence="8 9">
    <name type="scientific">Limibacillus halophilus</name>
    <dbReference type="NCBI Taxonomy" id="1579333"/>
    <lineage>
        <taxon>Bacteria</taxon>
        <taxon>Pseudomonadati</taxon>
        <taxon>Pseudomonadota</taxon>
        <taxon>Alphaproteobacteria</taxon>
        <taxon>Rhodospirillales</taxon>
        <taxon>Rhodovibrionaceae</taxon>
        <taxon>Limibacillus</taxon>
    </lineage>
</organism>
<evidence type="ECO:0000256" key="3">
    <source>
        <dbReference type="ARBA" id="ARBA00022759"/>
    </source>
</evidence>
<comment type="similarity">
    <text evidence="5">Belongs to the YicC/YloC family.</text>
</comment>
<evidence type="ECO:0000259" key="7">
    <source>
        <dbReference type="Pfam" id="PF08340"/>
    </source>
</evidence>
<protein>
    <submittedName>
        <fullName evidence="8">Uncharacterized protein (TIGR00255 family)</fullName>
    </submittedName>
</protein>
<dbReference type="Pfam" id="PF03755">
    <property type="entry name" value="YicC-like_N"/>
    <property type="match status" value="1"/>
</dbReference>
<feature type="domain" description="Endoribonuclease YicC-like N-terminal" evidence="6">
    <location>
        <begin position="11"/>
        <end position="165"/>
    </location>
</feature>
<comment type="cofactor">
    <cofactor evidence="1">
        <name>a divalent metal cation</name>
        <dbReference type="ChEBI" id="CHEBI:60240"/>
    </cofactor>
</comment>
<evidence type="ECO:0000259" key="6">
    <source>
        <dbReference type="Pfam" id="PF03755"/>
    </source>
</evidence>
<evidence type="ECO:0000256" key="4">
    <source>
        <dbReference type="ARBA" id="ARBA00022801"/>
    </source>
</evidence>
<dbReference type="PANTHER" id="PTHR30636:SF3">
    <property type="entry name" value="UPF0701 PROTEIN YICC"/>
    <property type="match status" value="1"/>
</dbReference>
<dbReference type="GO" id="GO:0004521">
    <property type="term" value="F:RNA endonuclease activity"/>
    <property type="evidence" value="ECO:0007669"/>
    <property type="project" value="InterPro"/>
</dbReference>
<sequence>MAKPQQKHCLASMTAFARQSGGDGALGWTWEIKSVNARGLEMRARLPAGFEMLDAPLRGRIAKRLTRGSLQINLTLDRSRAPQNVQLNQEVLAQVLAEAKRLEAEQELKPASADGLLAIRGVVEVVEPISDPAEMEAREAQLLADLELAVTSLIAARQDEGRHLQGVVEELLSEMAALTEQATSLAAAQPAAIQERLQRQLAELLGGEKPVAPERLAQEVALLATKGDVREELDRLAGHIIAARELLKDSAAIGRRFDFLCQELNRETNTLCSKSSDIELTRVGLALKAVVDRLREQVQNIE</sequence>
<dbReference type="Pfam" id="PF08340">
    <property type="entry name" value="YicC-like_C"/>
    <property type="match status" value="1"/>
</dbReference>
<dbReference type="InterPro" id="IPR013551">
    <property type="entry name" value="YicC-like_C"/>
</dbReference>
<proteinExistence type="inferred from homology"/>
<keyword evidence="4" id="KW-0378">Hydrolase</keyword>
<name>A0A839SQ80_9PROT</name>
<evidence type="ECO:0000313" key="8">
    <source>
        <dbReference type="EMBL" id="MBB3065057.1"/>
    </source>
</evidence>
<dbReference type="InterPro" id="IPR013527">
    <property type="entry name" value="YicC-like_N"/>
</dbReference>
<dbReference type="NCBIfam" id="TIGR00255">
    <property type="entry name" value="YicC/YloC family endoribonuclease"/>
    <property type="match status" value="1"/>
</dbReference>
<dbReference type="GO" id="GO:0016787">
    <property type="term" value="F:hydrolase activity"/>
    <property type="evidence" value="ECO:0007669"/>
    <property type="project" value="UniProtKB-KW"/>
</dbReference>
<keyword evidence="3" id="KW-0255">Endonuclease</keyword>
<dbReference type="EMBL" id="JACHXA010000003">
    <property type="protein sequence ID" value="MBB3065057.1"/>
    <property type="molecule type" value="Genomic_DNA"/>
</dbReference>
<feature type="domain" description="Endoribonuclease YicC-like C-terminal" evidence="7">
    <location>
        <begin position="186"/>
        <end position="302"/>
    </location>
</feature>
<gene>
    <name evidence="8" type="ORF">FHR98_001336</name>
</gene>
<dbReference type="PANTHER" id="PTHR30636">
    <property type="entry name" value="UPF0701 PROTEIN YICC"/>
    <property type="match status" value="1"/>
</dbReference>
<evidence type="ECO:0000256" key="5">
    <source>
        <dbReference type="ARBA" id="ARBA00035648"/>
    </source>
</evidence>
<dbReference type="Proteomes" id="UP000581135">
    <property type="component" value="Unassembled WGS sequence"/>
</dbReference>
<dbReference type="RefSeq" id="WP_221205766.1">
    <property type="nucleotide sequence ID" value="NZ_JACHXA010000003.1"/>
</dbReference>
<dbReference type="AlphaFoldDB" id="A0A839SQ80"/>
<evidence type="ECO:0000313" key="9">
    <source>
        <dbReference type="Proteomes" id="UP000581135"/>
    </source>
</evidence>
<reference evidence="8 9" key="1">
    <citation type="submission" date="2020-08" db="EMBL/GenBank/DDBJ databases">
        <title>Genomic Encyclopedia of Type Strains, Phase III (KMG-III): the genomes of soil and plant-associated and newly described type strains.</title>
        <authorList>
            <person name="Whitman W."/>
        </authorList>
    </citation>
    <scope>NUCLEOTIDE SEQUENCE [LARGE SCALE GENOMIC DNA]</scope>
    <source>
        <strain evidence="8 9">CECT 8803</strain>
    </source>
</reference>
<accession>A0A839SQ80</accession>
<comment type="caution">
    <text evidence="8">The sequence shown here is derived from an EMBL/GenBank/DDBJ whole genome shotgun (WGS) entry which is preliminary data.</text>
</comment>
<evidence type="ECO:0000256" key="1">
    <source>
        <dbReference type="ARBA" id="ARBA00001968"/>
    </source>
</evidence>
<keyword evidence="2" id="KW-0540">Nuclease</keyword>
<evidence type="ECO:0000256" key="2">
    <source>
        <dbReference type="ARBA" id="ARBA00022722"/>
    </source>
</evidence>